<evidence type="ECO:0000313" key="2">
    <source>
        <dbReference type="EMBL" id="MZR15489.1"/>
    </source>
</evidence>
<proteinExistence type="predicted"/>
<dbReference type="EMBL" id="WTUX01000069">
    <property type="protein sequence ID" value="MZR15489.1"/>
    <property type="molecule type" value="Genomic_DNA"/>
</dbReference>
<evidence type="ECO:0000256" key="1">
    <source>
        <dbReference type="SAM" id="MobiDB-lite"/>
    </source>
</evidence>
<dbReference type="RefSeq" id="WP_161353876.1">
    <property type="nucleotide sequence ID" value="NZ_WTUX01000069.1"/>
</dbReference>
<accession>A0A845M8G8</accession>
<sequence length="86" mass="8862">MKDEFESFAIGLESPPQGGFAITPDDGTDLPFVTRAINCGAAGTLHVTLANGSDVTLTIAAGIILPLRARRVWASGTTAAQIVGLH</sequence>
<name>A0A845M8G8_9RHOB</name>
<feature type="region of interest" description="Disordered" evidence="1">
    <location>
        <begin position="1"/>
        <end position="24"/>
    </location>
</feature>
<organism evidence="2 3">
    <name type="scientific">Maritimibacter harenae</name>
    <dbReference type="NCBI Taxonomy" id="2606218"/>
    <lineage>
        <taxon>Bacteria</taxon>
        <taxon>Pseudomonadati</taxon>
        <taxon>Pseudomonadota</taxon>
        <taxon>Alphaproteobacteria</taxon>
        <taxon>Rhodobacterales</taxon>
        <taxon>Roseobacteraceae</taxon>
        <taxon>Maritimibacter</taxon>
    </lineage>
</organism>
<gene>
    <name evidence="2" type="ORF">GQE99_20965</name>
</gene>
<evidence type="ECO:0000313" key="3">
    <source>
        <dbReference type="Proteomes" id="UP000467322"/>
    </source>
</evidence>
<comment type="caution">
    <text evidence="2">The sequence shown here is derived from an EMBL/GenBank/DDBJ whole genome shotgun (WGS) entry which is preliminary data.</text>
</comment>
<dbReference type="AlphaFoldDB" id="A0A845M8G8"/>
<dbReference type="Proteomes" id="UP000467322">
    <property type="component" value="Unassembled WGS sequence"/>
</dbReference>
<protein>
    <submittedName>
        <fullName evidence="2">Uncharacterized protein</fullName>
    </submittedName>
</protein>
<reference evidence="2 3" key="1">
    <citation type="submission" date="2019-12" db="EMBL/GenBank/DDBJ databases">
        <title>Maritimibacter sp. nov. sp. isolated from sea sand.</title>
        <authorList>
            <person name="Kim J."/>
            <person name="Jeong S.E."/>
            <person name="Jung H.S."/>
            <person name="Jeon C.O."/>
        </authorList>
    </citation>
    <scope>NUCLEOTIDE SEQUENCE [LARGE SCALE GENOMIC DNA]</scope>
    <source>
        <strain evidence="2 3">DP07</strain>
    </source>
</reference>
<keyword evidence="3" id="KW-1185">Reference proteome</keyword>